<dbReference type="Proteomes" id="UP000006265">
    <property type="component" value="Unassembled WGS sequence"/>
</dbReference>
<dbReference type="EMBL" id="AMRA01000044">
    <property type="protein sequence ID" value="EKF24193.1"/>
    <property type="molecule type" value="Genomic_DNA"/>
</dbReference>
<comment type="caution">
    <text evidence="2">The sequence shown here is derived from an EMBL/GenBank/DDBJ whole genome shotgun (WGS) entry which is preliminary data.</text>
</comment>
<accession>K5B8S2</accession>
<protein>
    <submittedName>
        <fullName evidence="2">Uncharacterized protein</fullName>
    </submittedName>
</protein>
<organism evidence="2 3">
    <name type="scientific">Mycolicibacterium hassiacum (strain DSM 44199 / CIP 105218 / JCM 12690 / 3849)</name>
    <name type="common">Mycobacterium hassiacum</name>
    <dbReference type="NCBI Taxonomy" id="1122247"/>
    <lineage>
        <taxon>Bacteria</taxon>
        <taxon>Bacillati</taxon>
        <taxon>Actinomycetota</taxon>
        <taxon>Actinomycetes</taxon>
        <taxon>Mycobacteriales</taxon>
        <taxon>Mycobacteriaceae</taxon>
        <taxon>Mycolicibacterium</taxon>
    </lineage>
</organism>
<feature type="region of interest" description="Disordered" evidence="1">
    <location>
        <begin position="1"/>
        <end position="121"/>
    </location>
</feature>
<evidence type="ECO:0000313" key="2">
    <source>
        <dbReference type="EMBL" id="EKF24193.1"/>
    </source>
</evidence>
<evidence type="ECO:0000313" key="3">
    <source>
        <dbReference type="Proteomes" id="UP000006265"/>
    </source>
</evidence>
<reference evidence="2 3" key="1">
    <citation type="journal article" date="2012" name="J. Bacteriol.">
        <title>Genome sequence of Mycobacterium hassiacum DSM 44199, a rare source of heat-stable mycobacterial proteins.</title>
        <authorList>
            <person name="Tiago I."/>
            <person name="Maranha A."/>
            <person name="Mendes V."/>
            <person name="Alarico S."/>
            <person name="Moynihan P.J."/>
            <person name="Clarke A.J."/>
            <person name="Macedo-Ribeiro S."/>
            <person name="Pereira P.J."/>
            <person name="Empadinhas N."/>
        </authorList>
    </citation>
    <scope>NUCLEOTIDE SEQUENCE [LARGE SCALE GENOMIC DNA]</scope>
    <source>
        <strain evidence="3">DSM 44199 / CIP 105218 / JCM 12690 / 3849</strain>
    </source>
</reference>
<proteinExistence type="predicted"/>
<keyword evidence="3" id="KW-1185">Reference proteome</keyword>
<sequence>MAGRWRPHQRDEPAPACPPHNRQVDRDDPNAWTTRLTDRHGVGPTTNNDDEGGEAAGPPNPAVDGEEPDTTTTTPRHRALSAVPGVGAPGRAAPAVGRSWIRFEEWSSQVTSRRSNEPRRR</sequence>
<name>K5B8S2_MYCHD</name>
<evidence type="ECO:0000256" key="1">
    <source>
        <dbReference type="SAM" id="MobiDB-lite"/>
    </source>
</evidence>
<gene>
    <name evidence="2" type="ORF">C731_1784</name>
</gene>
<feature type="compositionally biased region" description="Low complexity" evidence="1">
    <location>
        <begin position="82"/>
        <end position="98"/>
    </location>
</feature>
<dbReference type="AlphaFoldDB" id="K5B8S2"/>